<comment type="caution">
    <text evidence="1">The sequence shown here is derived from an EMBL/GenBank/DDBJ whole genome shotgun (WGS) entry which is preliminary data.</text>
</comment>
<dbReference type="RefSeq" id="WP_229786946.1">
    <property type="nucleotide sequence ID" value="NZ_BMRB01000002.1"/>
</dbReference>
<name>A0A918GGN5_9PSEU</name>
<accession>A0A918GGN5</accession>
<reference evidence="1" key="1">
    <citation type="journal article" date="2014" name="Int. J. Syst. Evol. Microbiol.">
        <title>Complete genome sequence of Corynebacterium casei LMG S-19264T (=DSM 44701T), isolated from a smear-ripened cheese.</title>
        <authorList>
            <consortium name="US DOE Joint Genome Institute (JGI-PGF)"/>
            <person name="Walter F."/>
            <person name="Albersmeier A."/>
            <person name="Kalinowski J."/>
            <person name="Ruckert C."/>
        </authorList>
    </citation>
    <scope>NUCLEOTIDE SEQUENCE</scope>
    <source>
        <strain evidence="1">JCM 3276</strain>
    </source>
</reference>
<evidence type="ECO:0000313" key="1">
    <source>
        <dbReference type="EMBL" id="GGS35124.1"/>
    </source>
</evidence>
<dbReference type="Proteomes" id="UP000660680">
    <property type="component" value="Unassembled WGS sequence"/>
</dbReference>
<protein>
    <submittedName>
        <fullName evidence="1">Uncharacterized protein</fullName>
    </submittedName>
</protein>
<proteinExistence type="predicted"/>
<sequence>MGGVGDVNFGLFTLLWDHLLGTYSYDPGRRFTSDDLGMAAEPDYPDGYLAQLVKPFR</sequence>
<organism evidence="1 2">
    <name type="scientific">Actinokineospora fastidiosa</name>
    <dbReference type="NCBI Taxonomy" id="1816"/>
    <lineage>
        <taxon>Bacteria</taxon>
        <taxon>Bacillati</taxon>
        <taxon>Actinomycetota</taxon>
        <taxon>Actinomycetes</taxon>
        <taxon>Pseudonocardiales</taxon>
        <taxon>Pseudonocardiaceae</taxon>
        <taxon>Actinokineospora</taxon>
    </lineage>
</organism>
<dbReference type="EMBL" id="BMRB01000002">
    <property type="protein sequence ID" value="GGS35124.1"/>
    <property type="molecule type" value="Genomic_DNA"/>
</dbReference>
<evidence type="ECO:0000313" key="2">
    <source>
        <dbReference type="Proteomes" id="UP000660680"/>
    </source>
</evidence>
<dbReference type="AlphaFoldDB" id="A0A918GGN5"/>
<reference evidence="1" key="2">
    <citation type="submission" date="2020-09" db="EMBL/GenBank/DDBJ databases">
        <authorList>
            <person name="Sun Q."/>
            <person name="Ohkuma M."/>
        </authorList>
    </citation>
    <scope>NUCLEOTIDE SEQUENCE</scope>
    <source>
        <strain evidence="1">JCM 3276</strain>
    </source>
</reference>
<keyword evidence="2" id="KW-1185">Reference proteome</keyword>
<gene>
    <name evidence="1" type="ORF">GCM10010171_32120</name>
</gene>